<dbReference type="SMART" id="SM00398">
    <property type="entry name" value="HMG"/>
    <property type="match status" value="1"/>
</dbReference>
<keyword evidence="3" id="KW-0539">Nucleus</keyword>
<dbReference type="STRING" id="181874.A0A409YA36"/>
<dbReference type="GO" id="GO:0001228">
    <property type="term" value="F:DNA-binding transcription activator activity, RNA polymerase II-specific"/>
    <property type="evidence" value="ECO:0007669"/>
    <property type="project" value="TreeGrafter"/>
</dbReference>
<dbReference type="PROSITE" id="PS50118">
    <property type="entry name" value="HMG_BOX_2"/>
    <property type="match status" value="1"/>
</dbReference>
<evidence type="ECO:0000313" key="7">
    <source>
        <dbReference type="Proteomes" id="UP000284842"/>
    </source>
</evidence>
<evidence type="ECO:0000313" key="6">
    <source>
        <dbReference type="EMBL" id="PPQ99862.1"/>
    </source>
</evidence>
<dbReference type="GO" id="GO:0030154">
    <property type="term" value="P:cell differentiation"/>
    <property type="evidence" value="ECO:0007669"/>
    <property type="project" value="TreeGrafter"/>
</dbReference>
<dbReference type="GO" id="GO:0000978">
    <property type="term" value="F:RNA polymerase II cis-regulatory region sequence-specific DNA binding"/>
    <property type="evidence" value="ECO:0007669"/>
    <property type="project" value="TreeGrafter"/>
</dbReference>
<dbReference type="Gene3D" id="1.10.30.10">
    <property type="entry name" value="High mobility group box domain"/>
    <property type="match status" value="1"/>
</dbReference>
<evidence type="ECO:0000256" key="1">
    <source>
        <dbReference type="ARBA" id="ARBA00023125"/>
    </source>
</evidence>
<dbReference type="AlphaFoldDB" id="A0A409YA36"/>
<dbReference type="InterPro" id="IPR050140">
    <property type="entry name" value="SRY-related_HMG-box_TF-like"/>
</dbReference>
<reference evidence="6 7" key="1">
    <citation type="journal article" date="2018" name="Evol. Lett.">
        <title>Horizontal gene cluster transfer increased hallucinogenic mushroom diversity.</title>
        <authorList>
            <person name="Reynolds H.T."/>
            <person name="Vijayakumar V."/>
            <person name="Gluck-Thaler E."/>
            <person name="Korotkin H.B."/>
            <person name="Matheny P.B."/>
            <person name="Slot J.C."/>
        </authorList>
    </citation>
    <scope>NUCLEOTIDE SEQUENCE [LARGE SCALE GENOMIC DNA]</scope>
    <source>
        <strain evidence="6 7">2629</strain>
    </source>
</reference>
<evidence type="ECO:0000256" key="2">
    <source>
        <dbReference type="ARBA" id="ARBA00023163"/>
    </source>
</evidence>
<protein>
    <recommendedName>
        <fullName evidence="5">HMG box domain-containing protein</fullName>
    </recommendedName>
</protein>
<dbReference type="PANTHER" id="PTHR10270">
    <property type="entry name" value="SOX TRANSCRIPTION FACTOR"/>
    <property type="match status" value="1"/>
</dbReference>
<proteinExistence type="predicted"/>
<feature type="DNA-binding region" description="HMG box" evidence="3">
    <location>
        <begin position="68"/>
        <end position="144"/>
    </location>
</feature>
<dbReference type="CDD" id="cd01389">
    <property type="entry name" value="HMG-box_ROX1-like"/>
    <property type="match status" value="1"/>
</dbReference>
<feature type="region of interest" description="Disordered" evidence="4">
    <location>
        <begin position="185"/>
        <end position="219"/>
    </location>
</feature>
<gene>
    <name evidence="6" type="ORF">CVT24_009613</name>
</gene>
<organism evidence="6 7">
    <name type="scientific">Panaeolus cyanescens</name>
    <dbReference type="NCBI Taxonomy" id="181874"/>
    <lineage>
        <taxon>Eukaryota</taxon>
        <taxon>Fungi</taxon>
        <taxon>Dikarya</taxon>
        <taxon>Basidiomycota</taxon>
        <taxon>Agaricomycotina</taxon>
        <taxon>Agaricomycetes</taxon>
        <taxon>Agaricomycetidae</taxon>
        <taxon>Agaricales</taxon>
        <taxon>Agaricineae</taxon>
        <taxon>Galeropsidaceae</taxon>
        <taxon>Panaeolus</taxon>
    </lineage>
</organism>
<name>A0A409YA36_9AGAR</name>
<evidence type="ECO:0000256" key="4">
    <source>
        <dbReference type="SAM" id="MobiDB-lite"/>
    </source>
</evidence>
<evidence type="ECO:0000259" key="5">
    <source>
        <dbReference type="PROSITE" id="PS50118"/>
    </source>
</evidence>
<dbReference type="InterPro" id="IPR036910">
    <property type="entry name" value="HMG_box_dom_sf"/>
</dbReference>
<accession>A0A409YA36</accession>
<dbReference type="SUPFAM" id="SSF47095">
    <property type="entry name" value="HMG-box"/>
    <property type="match status" value="1"/>
</dbReference>
<feature type="compositionally biased region" description="Polar residues" evidence="4">
    <location>
        <begin position="206"/>
        <end position="215"/>
    </location>
</feature>
<dbReference type="PANTHER" id="PTHR10270:SF161">
    <property type="entry name" value="SEX-DETERMINING REGION Y PROTEIN"/>
    <property type="match status" value="1"/>
</dbReference>
<dbReference type="EMBL" id="NHTK01001343">
    <property type="protein sequence ID" value="PPQ99862.1"/>
    <property type="molecule type" value="Genomic_DNA"/>
</dbReference>
<dbReference type="Proteomes" id="UP000284842">
    <property type="component" value="Unassembled WGS sequence"/>
</dbReference>
<feature type="compositionally biased region" description="Low complexity" evidence="4">
    <location>
        <begin position="185"/>
        <end position="197"/>
    </location>
</feature>
<feature type="region of interest" description="Disordered" evidence="4">
    <location>
        <begin position="1"/>
        <end position="23"/>
    </location>
</feature>
<dbReference type="InParanoid" id="A0A409YA36"/>
<dbReference type="GO" id="GO:0005634">
    <property type="term" value="C:nucleus"/>
    <property type="evidence" value="ECO:0007669"/>
    <property type="project" value="UniProtKB-UniRule"/>
</dbReference>
<evidence type="ECO:0000256" key="3">
    <source>
        <dbReference type="PROSITE-ProRule" id="PRU00267"/>
    </source>
</evidence>
<sequence>MSDNQTQQSSASPSSSSTSTVTTIAIKSTSPEDIYEAIIASDLFKLPSPPTTATFGDLAEFKDKKGKIRRPSNSWVLFLSSVTKVLKSQSFVDTEGEAVMLKSIGRSTVISMLWEALEEEEKNQWTLAAQELKDLHEVLYPEYKFRPEKKRGGAQVTSLAPLPPKARRNKEKAVRGVSVALSSTYSDGAGSSTTTSTPEFIEGPSVQPQELSAPQSWYSSTSSLDTSGYSQLQSSSSTPIPDFGFVEPSSNALTEPFAGGLPSAPSNFDIDPCFYMDPWAWSASTSNSPVSGLSGTYTHDIPFDPDFALLEELTGEPWTSCTPVPPTDDEEAFGRWLRAFQ</sequence>
<keyword evidence="2" id="KW-0804">Transcription</keyword>
<keyword evidence="7" id="KW-1185">Reference proteome</keyword>
<dbReference type="InterPro" id="IPR009071">
    <property type="entry name" value="HMG_box_dom"/>
</dbReference>
<dbReference type="OrthoDB" id="6247875at2759"/>
<feature type="domain" description="HMG box" evidence="5">
    <location>
        <begin position="68"/>
        <end position="144"/>
    </location>
</feature>
<comment type="caution">
    <text evidence="6">The sequence shown here is derived from an EMBL/GenBank/DDBJ whole genome shotgun (WGS) entry which is preliminary data.</text>
</comment>
<keyword evidence="1 3" id="KW-0238">DNA-binding</keyword>